<dbReference type="PROSITE" id="PS52016">
    <property type="entry name" value="TONB_DEPENDENT_REC_3"/>
    <property type="match status" value="1"/>
</dbReference>
<dbReference type="InterPro" id="IPR037066">
    <property type="entry name" value="Plug_dom_sf"/>
</dbReference>
<dbReference type="InterPro" id="IPR012910">
    <property type="entry name" value="Plug_dom"/>
</dbReference>
<sequence length="723" mass="78260">MPTPIPLRLPRRPRLLASAASVGLLAASAALPALAQNPPATEAAGVPLELEPVVATGAARRRAEEDFAARNTGTGPFAGAKQVDTPLTVNTVPRAVLDAQNARSIYDALRNTAGVTRAQLNGVAYDNLAIRGIPVENRTNYLLEGALPVINLIDLPLENRQRVEVLKGVSALSYGFGTPSGIVNLVNLRAGLEPVTTVTGVVNHHGGALAHMDVGRTSADGTVGARFNVLGGRVDTGIDRADGYRGFFSGAVDWRPTSTVTFSLDAEYIRKDVAEPAAIALLPAGADGRIALPNVPDPSRNLAGSWQRYDAEALNLLARGEWRFAPGWSVNIAAGRAETRRDRDFSQFQDYNLATGQGRLQTFLTRNQDYQNHVLRAELTGNLRTGPLEHDLRVAVTQFWRDQNSVGNQTFFTGQNLYDPINPPRLRVTQRLARTPFSAIDQGLILLDRVSALEGRVQLTGGVRFGRFESEQGATTVQRYETSTTSPLAALVVKPLPWMSLYASYLEGLEEGGTAPANTVNANEVLQPAISRQWEAGIKADPFDGRMLLTLARFELDRPSAFTNSERRFVQDGRTIYRGWEMAAVGEVAPGWAIYTTALLLDAEQERAADPRLIGRRPENTPRFAGSVFAEHRADWLAPGLRLSAGVFHVGARPVNNLNQAYVGGYTTLSLGGAYDFEVNRTPMTARVNIDNVTNERYWNTAGNGLLGVGLPLTATFSLAARL</sequence>
<keyword evidence="9 10" id="KW-0998">Cell outer membrane</keyword>
<dbReference type="Pfam" id="PF00593">
    <property type="entry name" value="TonB_dep_Rec_b-barrel"/>
    <property type="match status" value="1"/>
</dbReference>
<dbReference type="Gene3D" id="2.40.170.20">
    <property type="entry name" value="TonB-dependent receptor, beta-barrel domain"/>
    <property type="match status" value="1"/>
</dbReference>
<accession>A0ABP3QUT0</accession>
<evidence type="ECO:0000256" key="6">
    <source>
        <dbReference type="ARBA" id="ARBA00023077"/>
    </source>
</evidence>
<dbReference type="InterPro" id="IPR036942">
    <property type="entry name" value="Beta-barrel_TonB_sf"/>
</dbReference>
<evidence type="ECO:0000256" key="2">
    <source>
        <dbReference type="ARBA" id="ARBA00009810"/>
    </source>
</evidence>
<gene>
    <name evidence="15" type="ORF">GCM10009416_35470</name>
</gene>
<organism evidence="15 16">
    <name type="scientific">Craurococcus roseus</name>
    <dbReference type="NCBI Taxonomy" id="77585"/>
    <lineage>
        <taxon>Bacteria</taxon>
        <taxon>Pseudomonadati</taxon>
        <taxon>Pseudomonadota</taxon>
        <taxon>Alphaproteobacteria</taxon>
        <taxon>Acetobacterales</taxon>
        <taxon>Acetobacteraceae</taxon>
        <taxon>Craurococcus</taxon>
    </lineage>
</organism>
<dbReference type="InterPro" id="IPR006311">
    <property type="entry name" value="TAT_signal"/>
</dbReference>
<evidence type="ECO:0000259" key="14">
    <source>
        <dbReference type="Pfam" id="PF07715"/>
    </source>
</evidence>
<evidence type="ECO:0000259" key="13">
    <source>
        <dbReference type="Pfam" id="PF00593"/>
    </source>
</evidence>
<evidence type="ECO:0000256" key="7">
    <source>
        <dbReference type="ARBA" id="ARBA00023136"/>
    </source>
</evidence>
<dbReference type="EMBL" id="BAAAFZ010000055">
    <property type="protein sequence ID" value="GAA0594000.1"/>
    <property type="molecule type" value="Genomic_DNA"/>
</dbReference>
<keyword evidence="5 10" id="KW-0812">Transmembrane</keyword>
<dbReference type="RefSeq" id="WP_343896714.1">
    <property type="nucleotide sequence ID" value="NZ_BAAAFZ010000055.1"/>
</dbReference>
<dbReference type="InterPro" id="IPR010105">
    <property type="entry name" value="TonB_sidphr_rcpt"/>
</dbReference>
<feature type="domain" description="TonB-dependent receptor-like beta-barrel" evidence="13">
    <location>
        <begin position="251"/>
        <end position="693"/>
    </location>
</feature>
<keyword evidence="3 10" id="KW-0813">Transport</keyword>
<dbReference type="InterPro" id="IPR039426">
    <property type="entry name" value="TonB-dep_rcpt-like"/>
</dbReference>
<evidence type="ECO:0000256" key="4">
    <source>
        <dbReference type="ARBA" id="ARBA00022452"/>
    </source>
</evidence>
<evidence type="ECO:0000256" key="8">
    <source>
        <dbReference type="ARBA" id="ARBA00023170"/>
    </source>
</evidence>
<dbReference type="Gene3D" id="2.170.130.10">
    <property type="entry name" value="TonB-dependent receptor, plug domain"/>
    <property type="match status" value="1"/>
</dbReference>
<comment type="caution">
    <text evidence="15">The sequence shown here is derived from an EMBL/GenBank/DDBJ whole genome shotgun (WGS) entry which is preliminary data.</text>
</comment>
<keyword evidence="12" id="KW-0732">Signal</keyword>
<dbReference type="NCBIfam" id="TIGR01783">
    <property type="entry name" value="TonB-siderophor"/>
    <property type="match status" value="1"/>
</dbReference>
<evidence type="ECO:0000256" key="5">
    <source>
        <dbReference type="ARBA" id="ARBA00022692"/>
    </source>
</evidence>
<dbReference type="PROSITE" id="PS51318">
    <property type="entry name" value="TAT"/>
    <property type="match status" value="1"/>
</dbReference>
<keyword evidence="16" id="KW-1185">Reference proteome</keyword>
<keyword evidence="7 10" id="KW-0472">Membrane</keyword>
<dbReference type="PANTHER" id="PTHR32552">
    <property type="entry name" value="FERRICHROME IRON RECEPTOR-RELATED"/>
    <property type="match status" value="1"/>
</dbReference>
<comment type="subcellular location">
    <subcellularLocation>
        <location evidence="1 10">Cell outer membrane</location>
        <topology evidence="1 10">Multi-pass membrane protein</topology>
    </subcellularLocation>
</comment>
<feature type="signal peptide" evidence="12">
    <location>
        <begin position="1"/>
        <end position="35"/>
    </location>
</feature>
<protein>
    <submittedName>
        <fullName evidence="15">TonB-dependent receptor</fullName>
    </submittedName>
</protein>
<keyword evidence="4 10" id="KW-1134">Transmembrane beta strand</keyword>
<comment type="similarity">
    <text evidence="2 10 11">Belongs to the TonB-dependent receptor family.</text>
</comment>
<evidence type="ECO:0000256" key="9">
    <source>
        <dbReference type="ARBA" id="ARBA00023237"/>
    </source>
</evidence>
<dbReference type="InterPro" id="IPR000531">
    <property type="entry name" value="Beta-barrel_TonB"/>
</dbReference>
<dbReference type="PANTHER" id="PTHR32552:SF82">
    <property type="entry name" value="FCUA PROTEIN"/>
    <property type="match status" value="1"/>
</dbReference>
<keyword evidence="8 15" id="KW-0675">Receptor</keyword>
<dbReference type="SUPFAM" id="SSF56935">
    <property type="entry name" value="Porins"/>
    <property type="match status" value="1"/>
</dbReference>
<reference evidence="16" key="1">
    <citation type="journal article" date="2019" name="Int. J. Syst. Evol. Microbiol.">
        <title>The Global Catalogue of Microorganisms (GCM) 10K type strain sequencing project: providing services to taxonomists for standard genome sequencing and annotation.</title>
        <authorList>
            <consortium name="The Broad Institute Genomics Platform"/>
            <consortium name="The Broad Institute Genome Sequencing Center for Infectious Disease"/>
            <person name="Wu L."/>
            <person name="Ma J."/>
        </authorList>
    </citation>
    <scope>NUCLEOTIDE SEQUENCE [LARGE SCALE GENOMIC DNA]</scope>
    <source>
        <strain evidence="16">JCM 9933</strain>
    </source>
</reference>
<feature type="domain" description="TonB-dependent receptor plug" evidence="14">
    <location>
        <begin position="82"/>
        <end position="182"/>
    </location>
</feature>
<feature type="chain" id="PRO_5047399136" evidence="12">
    <location>
        <begin position="36"/>
        <end position="723"/>
    </location>
</feature>
<evidence type="ECO:0000256" key="3">
    <source>
        <dbReference type="ARBA" id="ARBA00022448"/>
    </source>
</evidence>
<evidence type="ECO:0000256" key="1">
    <source>
        <dbReference type="ARBA" id="ARBA00004571"/>
    </source>
</evidence>
<dbReference type="Proteomes" id="UP001501588">
    <property type="component" value="Unassembled WGS sequence"/>
</dbReference>
<evidence type="ECO:0000313" key="16">
    <source>
        <dbReference type="Proteomes" id="UP001501588"/>
    </source>
</evidence>
<name>A0ABP3QUT0_9PROT</name>
<evidence type="ECO:0000256" key="11">
    <source>
        <dbReference type="RuleBase" id="RU003357"/>
    </source>
</evidence>
<dbReference type="CDD" id="cd01347">
    <property type="entry name" value="ligand_gated_channel"/>
    <property type="match status" value="1"/>
</dbReference>
<dbReference type="Pfam" id="PF07715">
    <property type="entry name" value="Plug"/>
    <property type="match status" value="1"/>
</dbReference>
<evidence type="ECO:0000256" key="10">
    <source>
        <dbReference type="PROSITE-ProRule" id="PRU01360"/>
    </source>
</evidence>
<keyword evidence="6 11" id="KW-0798">TonB box</keyword>
<evidence type="ECO:0000313" key="15">
    <source>
        <dbReference type="EMBL" id="GAA0594000.1"/>
    </source>
</evidence>
<evidence type="ECO:0000256" key="12">
    <source>
        <dbReference type="SAM" id="SignalP"/>
    </source>
</evidence>
<proteinExistence type="inferred from homology"/>